<evidence type="ECO:0000313" key="2">
    <source>
        <dbReference type="EMBL" id="AOY55626.1"/>
    </source>
</evidence>
<dbReference type="KEGG" id="rpla:A4Z71_01035"/>
<dbReference type="Proteomes" id="UP000243784">
    <property type="component" value="Chromosome"/>
</dbReference>
<name>A0A1D9DXU6_9MICO</name>
<dbReference type="EMBL" id="CP015208">
    <property type="protein sequence ID" value="AOY55626.1"/>
    <property type="molecule type" value="Genomic_DNA"/>
</dbReference>
<dbReference type="STRING" id="535712.A4Z71_01035"/>
<dbReference type="PANTHER" id="PTHR36302">
    <property type="entry name" value="BLR7088 PROTEIN"/>
    <property type="match status" value="1"/>
</dbReference>
<accession>A0A1D9DXU6</accession>
<dbReference type="RefSeq" id="WP_070954140.1">
    <property type="nucleotide sequence ID" value="NZ_CP015208.1"/>
</dbReference>
<dbReference type="AlphaFoldDB" id="A0A1D9DXU6"/>
<keyword evidence="3" id="KW-1185">Reference proteome</keyword>
<evidence type="ECO:0000313" key="3">
    <source>
        <dbReference type="Proteomes" id="UP000243784"/>
    </source>
</evidence>
<feature type="signal peptide" evidence="1">
    <location>
        <begin position="1"/>
        <end position="22"/>
    </location>
</feature>
<gene>
    <name evidence="2" type="ORF">A4Z71_01035</name>
</gene>
<dbReference type="PROSITE" id="PS51257">
    <property type="entry name" value="PROKAR_LIPOPROTEIN"/>
    <property type="match status" value="1"/>
</dbReference>
<dbReference type="InterPro" id="IPR058248">
    <property type="entry name" value="Lxx211020-like"/>
</dbReference>
<dbReference type="SUPFAM" id="SSF110087">
    <property type="entry name" value="DR1885-like metal-binding protein"/>
    <property type="match status" value="1"/>
</dbReference>
<dbReference type="InterPro" id="IPR036182">
    <property type="entry name" value="PCuAC_sf"/>
</dbReference>
<dbReference type="Pfam" id="PF04314">
    <property type="entry name" value="PCuAC"/>
    <property type="match status" value="1"/>
</dbReference>
<reference evidence="2 3" key="1">
    <citation type="journal article" date="2016" name="Biochim. Biophys. Acta">
        <title>Photochemical characterization of actinorhodopsin and its functional existence in the natural host.</title>
        <authorList>
            <person name="Nakamura S."/>
            <person name="Kikukawa T."/>
            <person name="Tamogami J."/>
            <person name="Kamiya M."/>
            <person name="Aizawa T."/>
            <person name="Hahn M.W."/>
            <person name="Ihara K."/>
            <person name="Kamo N."/>
            <person name="Demura M."/>
        </authorList>
    </citation>
    <scope>NUCLEOTIDE SEQUENCE [LARGE SCALE GENOMIC DNA]</scope>
    <source>
        <strain evidence="2 3">MWH-Dar1</strain>
    </source>
</reference>
<organism evidence="2 3">
    <name type="scientific">Candidatus Rhodoluna planktonica</name>
    <dbReference type="NCBI Taxonomy" id="535712"/>
    <lineage>
        <taxon>Bacteria</taxon>
        <taxon>Bacillati</taxon>
        <taxon>Actinomycetota</taxon>
        <taxon>Actinomycetes</taxon>
        <taxon>Micrococcales</taxon>
        <taxon>Microbacteriaceae</taxon>
        <taxon>Luna cluster</taxon>
        <taxon>Luna-1 subcluster</taxon>
        <taxon>Rhodoluna</taxon>
    </lineage>
</organism>
<evidence type="ECO:0008006" key="4">
    <source>
        <dbReference type="Google" id="ProtNLM"/>
    </source>
</evidence>
<dbReference type="PANTHER" id="PTHR36302:SF1">
    <property type="entry name" value="COPPER CHAPERONE PCU(A)C"/>
    <property type="match status" value="1"/>
</dbReference>
<evidence type="ECO:0000256" key="1">
    <source>
        <dbReference type="SAM" id="SignalP"/>
    </source>
</evidence>
<protein>
    <recommendedName>
        <fullName evidence="4">Copper chaperone PCu(A)C</fullName>
    </recommendedName>
</protein>
<dbReference type="Gene3D" id="2.60.40.1890">
    <property type="entry name" value="PCu(A)C copper chaperone"/>
    <property type="match status" value="1"/>
</dbReference>
<sequence length="162" mass="16886">MKKFALFAAASALVLAASGCSAATEAHPEEMHADNGWVRAYEMTAMPGGMTGAFAEITNHTNADVTLVGASSSIANMVEVHEVVSVDGEMKMRPKEGGIVIPAGETVTLEPGGLHIMLMDTTAAILEGDEITLTLDFDGAEDLTVTWPAKSAAAGDEEYQSK</sequence>
<feature type="chain" id="PRO_5009111778" description="Copper chaperone PCu(A)C" evidence="1">
    <location>
        <begin position="23"/>
        <end position="162"/>
    </location>
</feature>
<dbReference type="InterPro" id="IPR007410">
    <property type="entry name" value="LpqE-like"/>
</dbReference>
<proteinExistence type="predicted"/>
<keyword evidence="1" id="KW-0732">Signal</keyword>